<keyword evidence="3" id="KW-0963">Cytoplasm</keyword>
<keyword evidence="2" id="KW-0343">GTPase activation</keyword>
<comment type="function">
    <text evidence="4">Rho GTPase-activating protein involved in the signal transduction pathway.</text>
</comment>
<dbReference type="EMBL" id="BAAFRS010000046">
    <property type="protein sequence ID" value="GAB1219900.1"/>
    <property type="molecule type" value="Genomic_DNA"/>
</dbReference>
<organism evidence="7 8">
    <name type="scientific">Entamoeba nuttalli</name>
    <dbReference type="NCBI Taxonomy" id="412467"/>
    <lineage>
        <taxon>Eukaryota</taxon>
        <taxon>Amoebozoa</taxon>
        <taxon>Evosea</taxon>
        <taxon>Archamoebae</taxon>
        <taxon>Mastigamoebida</taxon>
        <taxon>Entamoebidae</taxon>
        <taxon>Entamoeba</taxon>
    </lineage>
</organism>
<comment type="subcellular location">
    <subcellularLocation>
        <location evidence="1">Cytoplasm</location>
    </subcellularLocation>
</comment>
<sequence length="430" mass="49669">MEESVIGIWCGKEIKEKSIKMKEEETDGMVLYIGSCIRIILSNSILEMGIEHNGLSVEQRENAFKIHFDKLYIFVCHNPQETKNWIEKIEPYTRIYGIIGLPLVLSVKKSGWRVPNFVYRSIQCLRKHDAIHTQGLFRLTCSIGELKPLKEIIDLDKDIGSDFSDDCIVIGTLLKSCLKLMIEPVIPFNKAIEFSQLKQNSNPKQFINSLPIPNQDTLFILLQFLQEICSNQQENMMNFQNMSICFALCVCRLPEINSKDEISFTIDCISSFEFVLTNFDSLFEDIKKRNEALGMEFPKEPAFSYEPHIDYGTFYSKNKLISKTKRNSKRLSGNYIQIAHEMRSISPALLEKRLSEGKTESIGNNDNQFILVHRSKSQLPKINISPSEQPPKPTPKLLQENESKKKETFRRRIKRHSIELFSGIIKKEEN</sequence>
<keyword evidence="8" id="KW-1185">Reference proteome</keyword>
<dbReference type="PANTHER" id="PTHR23176:SF129">
    <property type="entry name" value="RHO GTPASE ACTIVATING PROTEIN AT 16F, ISOFORM E-RELATED"/>
    <property type="match status" value="1"/>
</dbReference>
<dbReference type="SUPFAM" id="SSF48350">
    <property type="entry name" value="GTPase activation domain, GAP"/>
    <property type="match status" value="1"/>
</dbReference>
<evidence type="ECO:0000256" key="3">
    <source>
        <dbReference type="ARBA" id="ARBA00022490"/>
    </source>
</evidence>
<name>A0ABQ0DAL8_9EUKA</name>
<evidence type="ECO:0000256" key="1">
    <source>
        <dbReference type="ARBA" id="ARBA00004496"/>
    </source>
</evidence>
<dbReference type="InterPro" id="IPR050729">
    <property type="entry name" value="Rho-GAP"/>
</dbReference>
<dbReference type="InterPro" id="IPR000198">
    <property type="entry name" value="RhoGAP_dom"/>
</dbReference>
<gene>
    <name evidence="7" type="ORF">ENUP19_0046G0050</name>
</gene>
<dbReference type="Proteomes" id="UP001628156">
    <property type="component" value="Unassembled WGS sequence"/>
</dbReference>
<comment type="caution">
    <text evidence="7">The sequence shown here is derived from an EMBL/GenBank/DDBJ whole genome shotgun (WGS) entry which is preliminary data.</text>
</comment>
<evidence type="ECO:0000313" key="8">
    <source>
        <dbReference type="Proteomes" id="UP001628156"/>
    </source>
</evidence>
<protein>
    <recommendedName>
        <fullName evidence="6">Rho-GAP domain-containing protein</fullName>
    </recommendedName>
</protein>
<feature type="region of interest" description="Disordered" evidence="5">
    <location>
        <begin position="381"/>
        <end position="412"/>
    </location>
</feature>
<dbReference type="CDD" id="cd00159">
    <property type="entry name" value="RhoGAP"/>
    <property type="match status" value="1"/>
</dbReference>
<reference evidence="7 8" key="1">
    <citation type="journal article" date="2019" name="PLoS Negl. Trop. Dis.">
        <title>Whole genome sequencing of Entamoeba nuttalli reveals mammalian host-related molecular signatures and a novel octapeptide-repeat surface protein.</title>
        <authorList>
            <person name="Tanaka M."/>
            <person name="Makiuchi T."/>
            <person name="Komiyama T."/>
            <person name="Shiina T."/>
            <person name="Osaki K."/>
            <person name="Tachibana H."/>
        </authorList>
    </citation>
    <scope>NUCLEOTIDE SEQUENCE [LARGE SCALE GENOMIC DNA]</scope>
    <source>
        <strain evidence="7 8">P19-061405</strain>
    </source>
</reference>
<evidence type="ECO:0000256" key="2">
    <source>
        <dbReference type="ARBA" id="ARBA00022468"/>
    </source>
</evidence>
<accession>A0ABQ0DAL8</accession>
<dbReference type="Pfam" id="PF00620">
    <property type="entry name" value="RhoGAP"/>
    <property type="match status" value="1"/>
</dbReference>
<dbReference type="PROSITE" id="PS50238">
    <property type="entry name" value="RHOGAP"/>
    <property type="match status" value="1"/>
</dbReference>
<evidence type="ECO:0000313" key="7">
    <source>
        <dbReference type="EMBL" id="GAB1219900.1"/>
    </source>
</evidence>
<dbReference type="SMART" id="SM00324">
    <property type="entry name" value="RhoGAP"/>
    <property type="match status" value="1"/>
</dbReference>
<evidence type="ECO:0000256" key="4">
    <source>
        <dbReference type="ARBA" id="ARBA00037092"/>
    </source>
</evidence>
<feature type="domain" description="Rho-GAP" evidence="6">
    <location>
        <begin position="101"/>
        <end position="283"/>
    </location>
</feature>
<dbReference type="InterPro" id="IPR008936">
    <property type="entry name" value="Rho_GTPase_activation_prot"/>
</dbReference>
<dbReference type="PANTHER" id="PTHR23176">
    <property type="entry name" value="RHO/RAC/CDC GTPASE-ACTIVATING PROTEIN"/>
    <property type="match status" value="1"/>
</dbReference>
<dbReference type="Gene3D" id="1.10.555.10">
    <property type="entry name" value="Rho GTPase activation protein"/>
    <property type="match status" value="1"/>
</dbReference>
<evidence type="ECO:0000259" key="6">
    <source>
        <dbReference type="PROSITE" id="PS50238"/>
    </source>
</evidence>
<proteinExistence type="predicted"/>
<evidence type="ECO:0000256" key="5">
    <source>
        <dbReference type="SAM" id="MobiDB-lite"/>
    </source>
</evidence>